<reference evidence="1 2" key="1">
    <citation type="submission" date="2018-10" db="EMBL/GenBank/DDBJ databases">
        <title>A high-quality apple genome assembly.</title>
        <authorList>
            <person name="Hu J."/>
        </authorList>
    </citation>
    <scope>NUCLEOTIDE SEQUENCE [LARGE SCALE GENOMIC DNA]</scope>
    <source>
        <strain evidence="2">cv. HFTH1</strain>
        <tissue evidence="1">Young leaf</tissue>
    </source>
</reference>
<comment type="caution">
    <text evidence="1">The sequence shown here is derived from an EMBL/GenBank/DDBJ whole genome shotgun (WGS) entry which is preliminary data.</text>
</comment>
<gene>
    <name evidence="1" type="ORF">DVH24_033383</name>
</gene>
<name>A0A498JCG3_MALDO</name>
<accession>A0A498JCG3</accession>
<organism evidence="1 2">
    <name type="scientific">Malus domestica</name>
    <name type="common">Apple</name>
    <name type="synonym">Pyrus malus</name>
    <dbReference type="NCBI Taxonomy" id="3750"/>
    <lineage>
        <taxon>Eukaryota</taxon>
        <taxon>Viridiplantae</taxon>
        <taxon>Streptophyta</taxon>
        <taxon>Embryophyta</taxon>
        <taxon>Tracheophyta</taxon>
        <taxon>Spermatophyta</taxon>
        <taxon>Magnoliopsida</taxon>
        <taxon>eudicotyledons</taxon>
        <taxon>Gunneridae</taxon>
        <taxon>Pentapetalae</taxon>
        <taxon>rosids</taxon>
        <taxon>fabids</taxon>
        <taxon>Rosales</taxon>
        <taxon>Rosaceae</taxon>
        <taxon>Amygdaloideae</taxon>
        <taxon>Maleae</taxon>
        <taxon>Malus</taxon>
    </lineage>
</organism>
<proteinExistence type="predicted"/>
<evidence type="ECO:0000313" key="2">
    <source>
        <dbReference type="Proteomes" id="UP000290289"/>
    </source>
</evidence>
<evidence type="ECO:0000313" key="1">
    <source>
        <dbReference type="EMBL" id="RXH92487.1"/>
    </source>
</evidence>
<keyword evidence="2" id="KW-1185">Reference proteome</keyword>
<protein>
    <submittedName>
        <fullName evidence="1">Uncharacterized protein</fullName>
    </submittedName>
</protein>
<dbReference type="EMBL" id="RDQH01000334">
    <property type="protein sequence ID" value="RXH92487.1"/>
    <property type="molecule type" value="Genomic_DNA"/>
</dbReference>
<sequence length="66" mass="7373">MFQAGGQGTRPTFLIMEAAQQLPASPRATLTYSISVNASFFESLYGLRRRAVKIKAMRNDESMMLD</sequence>
<dbReference type="AlphaFoldDB" id="A0A498JCG3"/>
<dbReference type="STRING" id="3750.A0A498JCG3"/>
<dbReference type="Proteomes" id="UP000290289">
    <property type="component" value="Chromosome 8"/>
</dbReference>